<dbReference type="HOGENOM" id="CLU_120577_0_0_1"/>
<dbReference type="AlphaFoldDB" id="K5VVM0"/>
<accession>K5VVM0</accession>
<dbReference type="InParanoid" id="K5VVM0"/>
<evidence type="ECO:0000313" key="3">
    <source>
        <dbReference type="Proteomes" id="UP000008370"/>
    </source>
</evidence>
<proteinExistence type="predicted"/>
<evidence type="ECO:0000313" key="2">
    <source>
        <dbReference type="EMBL" id="EKM55593.1"/>
    </source>
</evidence>
<organism evidence="2 3">
    <name type="scientific">Phanerochaete carnosa (strain HHB-10118-sp)</name>
    <name type="common">White-rot fungus</name>
    <name type="synonym">Peniophora carnosa</name>
    <dbReference type="NCBI Taxonomy" id="650164"/>
    <lineage>
        <taxon>Eukaryota</taxon>
        <taxon>Fungi</taxon>
        <taxon>Dikarya</taxon>
        <taxon>Basidiomycota</taxon>
        <taxon>Agaricomycotina</taxon>
        <taxon>Agaricomycetes</taxon>
        <taxon>Polyporales</taxon>
        <taxon>Phanerochaetaceae</taxon>
        <taxon>Phanerochaete</taxon>
    </lineage>
</organism>
<feature type="compositionally biased region" description="Basic and acidic residues" evidence="1">
    <location>
        <begin position="100"/>
        <end position="121"/>
    </location>
</feature>
<reference evidence="2 3" key="1">
    <citation type="journal article" date="2012" name="BMC Genomics">
        <title>Comparative genomics of the white-rot fungi, Phanerochaete carnosa and P. chrysosporium, to elucidate the genetic basis of the distinct wood types they colonize.</title>
        <authorList>
            <person name="Suzuki H."/>
            <person name="MacDonald J."/>
            <person name="Syed K."/>
            <person name="Salamov A."/>
            <person name="Hori C."/>
            <person name="Aerts A."/>
            <person name="Henrissat B."/>
            <person name="Wiebenga A."/>
            <person name="vanKuyk P.A."/>
            <person name="Barry K."/>
            <person name="Lindquist E."/>
            <person name="LaButti K."/>
            <person name="Lapidus A."/>
            <person name="Lucas S."/>
            <person name="Coutinho P."/>
            <person name="Gong Y."/>
            <person name="Samejima M."/>
            <person name="Mahadevan R."/>
            <person name="Abou-Zaid M."/>
            <person name="de Vries R.P."/>
            <person name="Igarashi K."/>
            <person name="Yadav J.S."/>
            <person name="Grigoriev I.V."/>
            <person name="Master E.R."/>
        </authorList>
    </citation>
    <scope>NUCLEOTIDE SEQUENCE [LARGE SCALE GENOMIC DNA]</scope>
    <source>
        <strain evidence="2 3">HHB-10118-sp</strain>
    </source>
</reference>
<dbReference type="EMBL" id="JH930472">
    <property type="protein sequence ID" value="EKM55593.1"/>
    <property type="molecule type" value="Genomic_DNA"/>
</dbReference>
<feature type="non-terminal residue" evidence="2">
    <location>
        <position position="140"/>
    </location>
</feature>
<dbReference type="GeneID" id="18920848"/>
<sequence length="140" mass="16489">PFDIAKKLKRSWVEVQKIKSRWRAQKRKEGLTTTRPAVNLRPKEEQDVEAPASRGRRSIRNRRDNATDNDKETKKLTLRELQVLAYSKSSLHTYRSGASRRQDDTRGRGRGLQRDWRGRGQPDMRLRMNAMLEKIKKDFA</sequence>
<name>K5VVM0_PHACS</name>
<evidence type="ECO:0000256" key="1">
    <source>
        <dbReference type="SAM" id="MobiDB-lite"/>
    </source>
</evidence>
<dbReference type="OrthoDB" id="3365439at2759"/>
<protein>
    <submittedName>
        <fullName evidence="2">Uncharacterized protein</fullName>
    </submittedName>
</protein>
<dbReference type="Proteomes" id="UP000008370">
    <property type="component" value="Unassembled WGS sequence"/>
</dbReference>
<feature type="compositionally biased region" description="Basic and acidic residues" evidence="1">
    <location>
        <begin position="61"/>
        <end position="74"/>
    </location>
</feature>
<dbReference type="KEGG" id="pco:PHACADRAFT_94041"/>
<dbReference type="RefSeq" id="XP_007395916.1">
    <property type="nucleotide sequence ID" value="XM_007395854.1"/>
</dbReference>
<feature type="region of interest" description="Disordered" evidence="1">
    <location>
        <begin position="91"/>
        <end position="121"/>
    </location>
</feature>
<feature type="region of interest" description="Disordered" evidence="1">
    <location>
        <begin position="23"/>
        <end position="74"/>
    </location>
</feature>
<gene>
    <name evidence="2" type="ORF">PHACADRAFT_94041</name>
</gene>
<keyword evidence="3" id="KW-1185">Reference proteome</keyword>